<evidence type="ECO:0000256" key="4">
    <source>
        <dbReference type="ARBA" id="ARBA00022692"/>
    </source>
</evidence>
<keyword evidence="4 7" id="KW-0812">Transmembrane</keyword>
<evidence type="ECO:0000256" key="1">
    <source>
        <dbReference type="ARBA" id="ARBA00004651"/>
    </source>
</evidence>
<evidence type="ECO:0000313" key="8">
    <source>
        <dbReference type="EMBL" id="MCT8338254.1"/>
    </source>
</evidence>
<evidence type="ECO:0000256" key="7">
    <source>
        <dbReference type="RuleBase" id="RU362048"/>
    </source>
</evidence>
<keyword evidence="5 7" id="KW-1133">Transmembrane helix</keyword>
<keyword evidence="6 7" id="KW-0472">Membrane</keyword>
<dbReference type="RefSeq" id="WP_261598399.1">
    <property type="nucleotide sequence ID" value="NZ_VHLL01000011.1"/>
</dbReference>
<feature type="transmembrane region" description="Helical" evidence="7">
    <location>
        <begin position="150"/>
        <end position="173"/>
    </location>
</feature>
<dbReference type="Proteomes" id="UP001065682">
    <property type="component" value="Unassembled WGS sequence"/>
</dbReference>
<sequence length="223" mass="23773">MVDLLSFALLSFSSILIVVNPLAATLIFVSLTGTMDQAAKLKVARDATWFALVTLLLFTFAGGWILQLFGISIEAFRIAGGVLLFGIGMDMIYAKTSRTKMTATEKYEGQDADDIAVMPLAIPMIAGPGAITSVIVLMNEAMATNGAMNMNIAALAIVPLAAVTAIGLTYYMMRNADVIVRRIGQREYRAANRLMGMLLVAIAVQFILIGIKTAFPILTGGTA</sequence>
<feature type="transmembrane region" description="Helical" evidence="7">
    <location>
        <begin position="6"/>
        <end position="29"/>
    </location>
</feature>
<organism evidence="8 9">
    <name type="scientific">Methanoculleus formosensis</name>
    <dbReference type="NCBI Taxonomy" id="2590886"/>
    <lineage>
        <taxon>Archaea</taxon>
        <taxon>Methanobacteriati</taxon>
        <taxon>Methanobacteriota</taxon>
        <taxon>Stenosarchaea group</taxon>
        <taxon>Methanomicrobia</taxon>
        <taxon>Methanomicrobiales</taxon>
        <taxon>Methanomicrobiaceae</taxon>
        <taxon>Methanoculleus</taxon>
    </lineage>
</organism>
<dbReference type="GO" id="GO:0005886">
    <property type="term" value="C:plasma membrane"/>
    <property type="evidence" value="ECO:0007669"/>
    <property type="project" value="UniProtKB-SubCell"/>
</dbReference>
<evidence type="ECO:0000256" key="2">
    <source>
        <dbReference type="ARBA" id="ARBA00009784"/>
    </source>
</evidence>
<dbReference type="EMBL" id="VHLL01000011">
    <property type="protein sequence ID" value="MCT8338254.1"/>
    <property type="molecule type" value="Genomic_DNA"/>
</dbReference>
<reference evidence="8" key="1">
    <citation type="submission" date="2019-06" db="EMBL/GenBank/DDBJ databases">
        <title>Methanoculleus strain from Tamsui River, Taipei, Taiwan.</title>
        <authorList>
            <person name="You Y.-T."/>
            <person name="Chen S.-C."/>
            <person name="Lai S.-J."/>
            <person name="Lee Y.-C."/>
            <person name="Lai M.-C."/>
        </authorList>
    </citation>
    <scope>NUCLEOTIDE SEQUENCE</scope>
    <source>
        <strain evidence="8">Afa-1</strain>
    </source>
</reference>
<keyword evidence="9" id="KW-1185">Reference proteome</keyword>
<dbReference type="AlphaFoldDB" id="A0A9E4ZMB8"/>
<evidence type="ECO:0000256" key="3">
    <source>
        <dbReference type="ARBA" id="ARBA00022475"/>
    </source>
</evidence>
<comment type="similarity">
    <text evidence="2 7">Belongs to the UPF0056 (MarC) family.</text>
</comment>
<evidence type="ECO:0000256" key="5">
    <source>
        <dbReference type="ARBA" id="ARBA00022989"/>
    </source>
</evidence>
<gene>
    <name evidence="8" type="ORF">FKB36_12350</name>
</gene>
<dbReference type="Pfam" id="PF01914">
    <property type="entry name" value="MarC"/>
    <property type="match status" value="1"/>
</dbReference>
<accession>A0A9E4ZMB8</accession>
<feature type="transmembrane region" description="Helical" evidence="7">
    <location>
        <begin position="75"/>
        <end position="94"/>
    </location>
</feature>
<proteinExistence type="inferred from homology"/>
<evidence type="ECO:0000256" key="6">
    <source>
        <dbReference type="ARBA" id="ARBA00023136"/>
    </source>
</evidence>
<dbReference type="InterPro" id="IPR002771">
    <property type="entry name" value="Multi_antbiot-R_MarC"/>
</dbReference>
<keyword evidence="3" id="KW-1003">Cell membrane</keyword>
<name>A0A9E4ZMB8_9EURY</name>
<feature type="transmembrane region" description="Helical" evidence="7">
    <location>
        <begin position="49"/>
        <end position="69"/>
    </location>
</feature>
<protein>
    <recommendedName>
        <fullName evidence="7">UPF0056 membrane protein</fullName>
    </recommendedName>
</protein>
<dbReference type="NCBIfam" id="TIGR00427">
    <property type="entry name" value="NAAT family transporter"/>
    <property type="match status" value="1"/>
</dbReference>
<comment type="subcellular location">
    <subcellularLocation>
        <location evidence="1 7">Cell membrane</location>
        <topology evidence="1 7">Multi-pass membrane protein</topology>
    </subcellularLocation>
</comment>
<feature type="transmembrane region" description="Helical" evidence="7">
    <location>
        <begin position="115"/>
        <end position="138"/>
    </location>
</feature>
<comment type="caution">
    <text evidence="8">The sequence shown here is derived from an EMBL/GenBank/DDBJ whole genome shotgun (WGS) entry which is preliminary data.</text>
</comment>
<dbReference type="PANTHER" id="PTHR33508">
    <property type="entry name" value="UPF0056 MEMBRANE PROTEIN YHCE"/>
    <property type="match status" value="1"/>
</dbReference>
<dbReference type="PANTHER" id="PTHR33508:SF1">
    <property type="entry name" value="UPF0056 MEMBRANE PROTEIN YHCE"/>
    <property type="match status" value="1"/>
</dbReference>
<evidence type="ECO:0000313" key="9">
    <source>
        <dbReference type="Proteomes" id="UP001065682"/>
    </source>
</evidence>
<feature type="transmembrane region" description="Helical" evidence="7">
    <location>
        <begin position="194"/>
        <end position="218"/>
    </location>
</feature>